<comment type="caution">
    <text evidence="1">The sequence shown here is derived from an EMBL/GenBank/DDBJ whole genome shotgun (WGS) entry which is preliminary data.</text>
</comment>
<dbReference type="InterPro" id="IPR023214">
    <property type="entry name" value="HAD_sf"/>
</dbReference>
<proteinExistence type="predicted"/>
<dbReference type="Gene3D" id="3.30.1240.10">
    <property type="match status" value="1"/>
</dbReference>
<dbReference type="RefSeq" id="WP_148622914.1">
    <property type="nucleotide sequence ID" value="NZ_SDGZ01000015.1"/>
</dbReference>
<evidence type="ECO:0000313" key="2">
    <source>
        <dbReference type="Proteomes" id="UP000371977"/>
    </source>
</evidence>
<dbReference type="OrthoDB" id="9814970at2"/>
<evidence type="ECO:0000313" key="1">
    <source>
        <dbReference type="EMBL" id="TYC49052.1"/>
    </source>
</evidence>
<dbReference type="InterPro" id="IPR036412">
    <property type="entry name" value="HAD-like_sf"/>
</dbReference>
<dbReference type="GO" id="GO:0016791">
    <property type="term" value="F:phosphatase activity"/>
    <property type="evidence" value="ECO:0007669"/>
    <property type="project" value="TreeGrafter"/>
</dbReference>
<dbReference type="Gene3D" id="3.40.50.1000">
    <property type="entry name" value="HAD superfamily/HAD-like"/>
    <property type="match status" value="1"/>
</dbReference>
<keyword evidence="1" id="KW-0378">Hydrolase</keyword>
<dbReference type="PANTHER" id="PTHR10000">
    <property type="entry name" value="PHOSPHOSERINE PHOSPHATASE"/>
    <property type="match status" value="1"/>
</dbReference>
<dbReference type="PROSITE" id="PS01229">
    <property type="entry name" value="COF_2"/>
    <property type="match status" value="1"/>
</dbReference>
<keyword evidence="2" id="KW-1185">Reference proteome</keyword>
<dbReference type="NCBIfam" id="TIGR01484">
    <property type="entry name" value="HAD-SF-IIB"/>
    <property type="match status" value="1"/>
</dbReference>
<protein>
    <submittedName>
        <fullName evidence="1">HAD-IIB family hydrolase</fullName>
    </submittedName>
</protein>
<organism evidence="1 2">
    <name type="scientific">Weissella muntiaci</name>
    <dbReference type="NCBI Taxonomy" id="2508881"/>
    <lineage>
        <taxon>Bacteria</taxon>
        <taxon>Bacillati</taxon>
        <taxon>Bacillota</taxon>
        <taxon>Bacilli</taxon>
        <taxon>Lactobacillales</taxon>
        <taxon>Lactobacillaceae</taxon>
        <taxon>Weissella</taxon>
    </lineage>
</organism>
<accession>A0A6C2C5N4</accession>
<dbReference type="EMBL" id="SDGZ01000015">
    <property type="protein sequence ID" value="TYC49052.1"/>
    <property type="molecule type" value="Genomic_DNA"/>
</dbReference>
<dbReference type="AlphaFoldDB" id="A0A6C2C5N4"/>
<dbReference type="InterPro" id="IPR006379">
    <property type="entry name" value="HAD-SF_hydro_IIB"/>
</dbReference>
<dbReference type="GO" id="GO:0000287">
    <property type="term" value="F:magnesium ion binding"/>
    <property type="evidence" value="ECO:0007669"/>
    <property type="project" value="TreeGrafter"/>
</dbReference>
<name>A0A6C2C5N4_9LACO</name>
<dbReference type="Proteomes" id="UP000371977">
    <property type="component" value="Unassembled WGS sequence"/>
</dbReference>
<reference evidence="1 2" key="1">
    <citation type="submission" date="2019-01" db="EMBL/GenBank/DDBJ databases">
        <title>Weissella sp. nov., a novel lactic acid bacterium isolated from animal feces.</title>
        <authorList>
            <person name="Wang L.-T."/>
        </authorList>
    </citation>
    <scope>NUCLEOTIDE SEQUENCE [LARGE SCALE GENOMIC DNA]</scope>
    <source>
        <strain evidence="1 2">8H-2</strain>
    </source>
</reference>
<dbReference type="SUPFAM" id="SSF56784">
    <property type="entry name" value="HAD-like"/>
    <property type="match status" value="1"/>
</dbReference>
<gene>
    <name evidence="1" type="ORF">ESZ50_07340</name>
</gene>
<dbReference type="PANTHER" id="PTHR10000:SF53">
    <property type="entry name" value="5-AMINO-6-(5-PHOSPHO-D-RIBITYLAMINO)URACIL PHOSPHATASE YBJI-RELATED"/>
    <property type="match status" value="1"/>
</dbReference>
<dbReference type="Pfam" id="PF08282">
    <property type="entry name" value="Hydrolase_3"/>
    <property type="match status" value="1"/>
</dbReference>
<dbReference type="GO" id="GO:0005829">
    <property type="term" value="C:cytosol"/>
    <property type="evidence" value="ECO:0007669"/>
    <property type="project" value="TreeGrafter"/>
</dbReference>
<sequence length="274" mass="30669">MTRPRLIATDLDGTFLSGSKTYDHQRLKSILAKMNEKNAHFIVSTGRDELNVNRIFKDFIGQIDLVLDNGALVRTADGEILRESTLSKDELKHAMDVVQQMPFRPRFGAAFASRKKLYMLHDQARMNWAHTLQLRLAGVDLELIDQVDDIPEEILKFTIAFREEDTIRFIDQAQATIGTAGHVTTSGYGSVDIVGAGVNKATGLDILAQHYGYTLEEELAAFGDGLNDYEMLKVAGFPWAMPNSDPRLLDGQFDVAMADNEHAGVFKTIETLWY</sequence>